<dbReference type="OrthoDB" id="10022108at2759"/>
<dbReference type="EMBL" id="BGZK01000181">
    <property type="protein sequence ID" value="GBP26546.1"/>
    <property type="molecule type" value="Genomic_DNA"/>
</dbReference>
<dbReference type="Proteomes" id="UP000299102">
    <property type="component" value="Unassembled WGS sequence"/>
</dbReference>
<reference evidence="1 2" key="1">
    <citation type="journal article" date="2019" name="Commun. Biol.">
        <title>The bagworm genome reveals a unique fibroin gene that provides high tensile strength.</title>
        <authorList>
            <person name="Kono N."/>
            <person name="Nakamura H."/>
            <person name="Ohtoshi R."/>
            <person name="Tomita M."/>
            <person name="Numata K."/>
            <person name="Arakawa K."/>
        </authorList>
    </citation>
    <scope>NUCLEOTIDE SEQUENCE [LARGE SCALE GENOMIC DNA]</scope>
</reference>
<protein>
    <submittedName>
        <fullName evidence="1">Uncharacterized protein</fullName>
    </submittedName>
</protein>
<name>A0A4C1UKP8_EUMVA</name>
<gene>
    <name evidence="1" type="ORF">EVAR_86049_1</name>
</gene>
<evidence type="ECO:0000313" key="1">
    <source>
        <dbReference type="EMBL" id="GBP26546.1"/>
    </source>
</evidence>
<evidence type="ECO:0000313" key="2">
    <source>
        <dbReference type="Proteomes" id="UP000299102"/>
    </source>
</evidence>
<organism evidence="1 2">
    <name type="scientific">Eumeta variegata</name>
    <name type="common">Bagworm moth</name>
    <name type="synonym">Eumeta japonica</name>
    <dbReference type="NCBI Taxonomy" id="151549"/>
    <lineage>
        <taxon>Eukaryota</taxon>
        <taxon>Metazoa</taxon>
        <taxon>Ecdysozoa</taxon>
        <taxon>Arthropoda</taxon>
        <taxon>Hexapoda</taxon>
        <taxon>Insecta</taxon>
        <taxon>Pterygota</taxon>
        <taxon>Neoptera</taxon>
        <taxon>Endopterygota</taxon>
        <taxon>Lepidoptera</taxon>
        <taxon>Glossata</taxon>
        <taxon>Ditrysia</taxon>
        <taxon>Tineoidea</taxon>
        <taxon>Psychidae</taxon>
        <taxon>Oiketicinae</taxon>
        <taxon>Eumeta</taxon>
    </lineage>
</organism>
<comment type="caution">
    <text evidence="1">The sequence shown here is derived from an EMBL/GenBank/DDBJ whole genome shotgun (WGS) entry which is preliminary data.</text>
</comment>
<sequence>MKGFFQIFLDPTKNPVYRQKAVAPYRESQNNFSHICWLVRYWEPCHGGEDELEGLRNISREVKESIIRKLVAISELVLPLEEFRSSYIAELEREKARRFDVPEKLEAIRKAVEAKPAPRLQNYVKAVATPKPATL</sequence>
<dbReference type="AlphaFoldDB" id="A0A4C1UKP8"/>
<accession>A0A4C1UKP8</accession>
<proteinExistence type="predicted"/>
<keyword evidence="2" id="KW-1185">Reference proteome</keyword>